<keyword evidence="3" id="KW-1185">Reference proteome</keyword>
<dbReference type="Pfam" id="PF02602">
    <property type="entry name" value="HEM4"/>
    <property type="match status" value="1"/>
</dbReference>
<dbReference type="InterPro" id="IPR003754">
    <property type="entry name" value="4pyrrol_synth_uPrphyn_synth"/>
</dbReference>
<dbReference type="AlphaFoldDB" id="A0AA97F955"/>
<feature type="domain" description="Tetrapyrrole biosynthesis uroporphyrinogen III synthase" evidence="1">
    <location>
        <begin position="16"/>
        <end position="213"/>
    </location>
</feature>
<reference evidence="2 3" key="1">
    <citation type="submission" date="2023-10" db="EMBL/GenBank/DDBJ databases">
        <title>Complete genome sequence of a Sphingomonadaceae bacterium.</title>
        <authorList>
            <person name="Yan C."/>
        </authorList>
    </citation>
    <scope>NUCLEOTIDE SEQUENCE [LARGE SCALE GENOMIC DNA]</scope>
    <source>
        <strain evidence="2 3">SCSIO 66989</strain>
    </source>
</reference>
<evidence type="ECO:0000313" key="2">
    <source>
        <dbReference type="EMBL" id="WOE75327.1"/>
    </source>
</evidence>
<dbReference type="GO" id="GO:0033014">
    <property type="term" value="P:tetrapyrrole biosynthetic process"/>
    <property type="evidence" value="ECO:0007669"/>
    <property type="project" value="InterPro"/>
</dbReference>
<sequence>MLITRPEPGLTASCNAARELGLNPVAGPLFTVEPVDWEIEQAFDSVLIGSANVLRHGGDKLARLKEAPVYAVGDTTAAAVHASGLSVAFSGSDGLESCVDALLRDGHSRPLRLTGRRHTKLQPRPNLSVETVICYETQNQPLGAEAAKALENPCVIMAYSAAAVEAVEVEMARLGLATSQHMLLVISQRAANSATAQWQSVHVAERPDDAAMLAQARILCQRG</sequence>
<dbReference type="SUPFAM" id="SSF69618">
    <property type="entry name" value="HemD-like"/>
    <property type="match status" value="1"/>
</dbReference>
<gene>
    <name evidence="2" type="ORF">RB602_01020</name>
</gene>
<dbReference type="CDD" id="cd06578">
    <property type="entry name" value="HemD"/>
    <property type="match status" value="1"/>
</dbReference>
<evidence type="ECO:0000313" key="3">
    <source>
        <dbReference type="Proteomes" id="UP001302429"/>
    </source>
</evidence>
<dbReference type="GO" id="GO:0004852">
    <property type="term" value="F:uroporphyrinogen-III synthase activity"/>
    <property type="evidence" value="ECO:0007669"/>
    <property type="project" value="UniProtKB-EC"/>
</dbReference>
<dbReference type="Gene3D" id="3.40.50.10090">
    <property type="match status" value="2"/>
</dbReference>
<protein>
    <submittedName>
        <fullName evidence="2">Uroporphyrinogen-III synthase</fullName>
        <ecNumber evidence="2">4.2.1.75</ecNumber>
    </submittedName>
</protein>
<accession>A0AA97F955</accession>
<dbReference type="InterPro" id="IPR036108">
    <property type="entry name" value="4pyrrol_syn_uPrphyn_synt_sf"/>
</dbReference>
<dbReference type="KEGG" id="acoa:RB602_01020"/>
<keyword evidence="2" id="KW-0456">Lyase</keyword>
<dbReference type="EMBL" id="CP136594">
    <property type="protein sequence ID" value="WOE75327.1"/>
    <property type="molecule type" value="Genomic_DNA"/>
</dbReference>
<dbReference type="RefSeq" id="WP_317082133.1">
    <property type="nucleotide sequence ID" value="NZ_CP136594.1"/>
</dbReference>
<name>A0AA97F955_9SPHN</name>
<organism evidence="2 3">
    <name type="scientific">Alterisphingorhabdus coralli</name>
    <dbReference type="NCBI Taxonomy" id="3071408"/>
    <lineage>
        <taxon>Bacteria</taxon>
        <taxon>Pseudomonadati</taxon>
        <taxon>Pseudomonadota</taxon>
        <taxon>Alphaproteobacteria</taxon>
        <taxon>Sphingomonadales</taxon>
        <taxon>Sphingomonadaceae</taxon>
        <taxon>Alterisphingorhabdus (ex Yan et al. 2024)</taxon>
    </lineage>
</organism>
<dbReference type="Proteomes" id="UP001302429">
    <property type="component" value="Chromosome"/>
</dbReference>
<dbReference type="EC" id="4.2.1.75" evidence="2"/>
<proteinExistence type="predicted"/>
<evidence type="ECO:0000259" key="1">
    <source>
        <dbReference type="Pfam" id="PF02602"/>
    </source>
</evidence>